<accession>A0A1D8INC0</accession>
<organism evidence="1 2">
    <name type="scientific">Acidihalobacter yilgarnensis</name>
    <dbReference type="NCBI Taxonomy" id="2819280"/>
    <lineage>
        <taxon>Bacteria</taxon>
        <taxon>Pseudomonadati</taxon>
        <taxon>Pseudomonadota</taxon>
        <taxon>Gammaproteobacteria</taxon>
        <taxon>Chromatiales</taxon>
        <taxon>Ectothiorhodospiraceae</taxon>
        <taxon>Acidihalobacter</taxon>
    </lineage>
</organism>
<keyword evidence="2" id="KW-1185">Reference proteome</keyword>
<evidence type="ECO:0000313" key="1">
    <source>
        <dbReference type="EMBL" id="AOU97968.1"/>
    </source>
</evidence>
<dbReference type="EMBL" id="CP017415">
    <property type="protein sequence ID" value="AOU97968.1"/>
    <property type="molecule type" value="Genomic_DNA"/>
</dbReference>
<dbReference type="KEGG" id="aprs:BI364_08320"/>
<dbReference type="AlphaFoldDB" id="A0A1D8INC0"/>
<sequence length="62" mass="7060">MQIRNSGLGFVGGGYFFNDSIHILFFCGCQRKLFAFAKNVSRQFKLPDETLAVLAHQQVETY</sequence>
<name>A0A1D8INC0_9GAMM</name>
<gene>
    <name evidence="1" type="ORF">BI364_08320</name>
</gene>
<reference evidence="2" key="1">
    <citation type="submission" date="2016-09" db="EMBL/GenBank/DDBJ databases">
        <title>Acidihalobacter prosperus F5.</title>
        <authorList>
            <person name="Khaleque H.N."/>
            <person name="Ramsay J.P."/>
            <person name="Kaksonen A.H."/>
            <person name="Boxall N.J."/>
            <person name="Watkin E.L.J."/>
        </authorList>
    </citation>
    <scope>NUCLEOTIDE SEQUENCE [LARGE SCALE GENOMIC DNA]</scope>
    <source>
        <strain evidence="2">F5</strain>
    </source>
</reference>
<protein>
    <submittedName>
        <fullName evidence="1">Uncharacterized protein</fullName>
    </submittedName>
</protein>
<dbReference type="Proteomes" id="UP000095401">
    <property type="component" value="Chromosome"/>
</dbReference>
<evidence type="ECO:0000313" key="2">
    <source>
        <dbReference type="Proteomes" id="UP000095401"/>
    </source>
</evidence>
<proteinExistence type="predicted"/>